<dbReference type="Proteomes" id="UP001162156">
    <property type="component" value="Unassembled WGS sequence"/>
</dbReference>
<reference evidence="1" key="1">
    <citation type="journal article" date="2023" name="Insect Mol. Biol.">
        <title>Genome sequencing provides insights into the evolution of gene families encoding plant cell wall-degrading enzymes in longhorned beetles.</title>
        <authorList>
            <person name="Shin N.R."/>
            <person name="Okamura Y."/>
            <person name="Kirsch R."/>
            <person name="Pauchet Y."/>
        </authorList>
    </citation>
    <scope>NUCLEOTIDE SEQUENCE</scope>
    <source>
        <strain evidence="1">RBIC_L_NR</strain>
    </source>
</reference>
<feature type="non-terminal residue" evidence="1">
    <location>
        <position position="1"/>
    </location>
</feature>
<dbReference type="AlphaFoldDB" id="A0AAV8XJQ6"/>
<keyword evidence="2" id="KW-1185">Reference proteome</keyword>
<evidence type="ECO:0000313" key="1">
    <source>
        <dbReference type="EMBL" id="KAJ8938809.1"/>
    </source>
</evidence>
<accession>A0AAV8XJQ6</accession>
<dbReference type="EMBL" id="JANEYF010003154">
    <property type="protein sequence ID" value="KAJ8938809.1"/>
    <property type="molecule type" value="Genomic_DNA"/>
</dbReference>
<sequence>HFDELDTVTREWNLHRISSSRNSTAPKGRPFLMYYTPEVYGTIDYLCEVTQEDISICSALCIFSDKIPCDSDVYALA</sequence>
<gene>
    <name evidence="1" type="ORF">NQ314_011326</name>
</gene>
<organism evidence="1 2">
    <name type="scientific">Rhamnusium bicolor</name>
    <dbReference type="NCBI Taxonomy" id="1586634"/>
    <lineage>
        <taxon>Eukaryota</taxon>
        <taxon>Metazoa</taxon>
        <taxon>Ecdysozoa</taxon>
        <taxon>Arthropoda</taxon>
        <taxon>Hexapoda</taxon>
        <taxon>Insecta</taxon>
        <taxon>Pterygota</taxon>
        <taxon>Neoptera</taxon>
        <taxon>Endopterygota</taxon>
        <taxon>Coleoptera</taxon>
        <taxon>Polyphaga</taxon>
        <taxon>Cucujiformia</taxon>
        <taxon>Chrysomeloidea</taxon>
        <taxon>Cerambycidae</taxon>
        <taxon>Lepturinae</taxon>
        <taxon>Rhagiini</taxon>
        <taxon>Rhamnusium</taxon>
    </lineage>
</organism>
<proteinExistence type="predicted"/>
<comment type="caution">
    <text evidence="1">The sequence shown here is derived from an EMBL/GenBank/DDBJ whole genome shotgun (WGS) entry which is preliminary data.</text>
</comment>
<name>A0AAV8XJQ6_9CUCU</name>
<evidence type="ECO:0000313" key="2">
    <source>
        <dbReference type="Proteomes" id="UP001162156"/>
    </source>
</evidence>
<protein>
    <submittedName>
        <fullName evidence="1">Uncharacterized protein</fullName>
    </submittedName>
</protein>